<dbReference type="RefSeq" id="WP_119819951.1">
    <property type="nucleotide sequence ID" value="NZ_CP025066.1"/>
</dbReference>
<proteinExistence type="predicted"/>
<reference evidence="3" key="1">
    <citation type="submission" date="2017-11" db="EMBL/GenBank/DDBJ databases">
        <title>Phenotypic and genomic properties of facultatively anaerobic sulfur-reducing natronoarchaea from hypersaline soda lakes.</title>
        <authorList>
            <person name="Sorokin D.Y."/>
            <person name="Kublanov I.V."/>
            <person name="Roman P."/>
            <person name="Sinninghe Damste J.S."/>
            <person name="Golyshin P.N."/>
            <person name="Rojo D."/>
            <person name="Ciordia S."/>
            <person name="Mena M.D.C."/>
            <person name="Ferrer M."/>
            <person name="Messina E."/>
            <person name="Smedile F."/>
            <person name="La Spada G."/>
            <person name="La Cono V."/>
            <person name="Yakimov M.M."/>
        </authorList>
    </citation>
    <scope>NUCLEOTIDE SEQUENCE [LARGE SCALE GENOMIC DNA]</scope>
    <source>
        <strain evidence="3">AArc-Sl</strain>
    </source>
</reference>
<keyword evidence="1" id="KW-0472">Membrane</keyword>
<organism evidence="2 3">
    <name type="scientific">Halalkaliarchaeum desulfuricum</name>
    <dbReference type="NCBI Taxonomy" id="2055893"/>
    <lineage>
        <taxon>Archaea</taxon>
        <taxon>Methanobacteriati</taxon>
        <taxon>Methanobacteriota</taxon>
        <taxon>Stenosarchaea group</taxon>
        <taxon>Halobacteria</taxon>
        <taxon>Halobacteriales</taxon>
        <taxon>Haloferacaceae</taxon>
        <taxon>Halalkaliarchaeum</taxon>
    </lineage>
</organism>
<keyword evidence="1" id="KW-1133">Transmembrane helix</keyword>
<gene>
    <name evidence="2" type="ORF">AArcSl_2539</name>
</gene>
<evidence type="ECO:0000313" key="3">
    <source>
        <dbReference type="Proteomes" id="UP000263012"/>
    </source>
</evidence>
<feature type="transmembrane region" description="Helical" evidence="1">
    <location>
        <begin position="12"/>
        <end position="33"/>
    </location>
</feature>
<evidence type="ECO:0000313" key="2">
    <source>
        <dbReference type="EMBL" id="AUX10160.1"/>
    </source>
</evidence>
<accession>A0A343TM38</accession>
<sequence>MQANALSAERDVPVAVAIAVLVAFGVLVGIAILNNSWRIWDTAAFCGSYADFYDPPVPEVCLSFPVYLRLSLTHAPHVVPAVLLGILVAIGYVWRRAQAGS</sequence>
<keyword evidence="1" id="KW-0812">Transmembrane</keyword>
<feature type="transmembrane region" description="Helical" evidence="1">
    <location>
        <begin position="74"/>
        <end position="94"/>
    </location>
</feature>
<keyword evidence="3" id="KW-1185">Reference proteome</keyword>
<dbReference type="AlphaFoldDB" id="A0A343TM38"/>
<protein>
    <submittedName>
        <fullName evidence="2">Uncharacterized protein</fullName>
    </submittedName>
</protein>
<evidence type="ECO:0000256" key="1">
    <source>
        <dbReference type="SAM" id="Phobius"/>
    </source>
</evidence>
<dbReference type="EMBL" id="CP025066">
    <property type="protein sequence ID" value="AUX10160.1"/>
    <property type="molecule type" value="Genomic_DNA"/>
</dbReference>
<dbReference type="Proteomes" id="UP000263012">
    <property type="component" value="Chromosome"/>
</dbReference>
<name>A0A343TM38_9EURY</name>
<dbReference type="KEGG" id="hdf:AArcSl_2539"/>
<dbReference type="GeneID" id="37878895"/>